<gene>
    <name evidence="2" type="ORF">GGD90_003231</name>
</gene>
<evidence type="ECO:0000313" key="2">
    <source>
        <dbReference type="EMBL" id="MBB4248831.1"/>
    </source>
</evidence>
<dbReference type="PROSITE" id="PS51257">
    <property type="entry name" value="PROKAR_LIPOPROTEIN"/>
    <property type="match status" value="1"/>
</dbReference>
<protein>
    <recommendedName>
        <fullName evidence="4">DUF3833 family protein</fullName>
    </recommendedName>
</protein>
<feature type="chain" id="PRO_5032303030" description="DUF3833 family protein" evidence="1">
    <location>
        <begin position="26"/>
        <end position="185"/>
    </location>
</feature>
<evidence type="ECO:0008006" key="4">
    <source>
        <dbReference type="Google" id="ProtNLM"/>
    </source>
</evidence>
<dbReference type="Proteomes" id="UP000587070">
    <property type="component" value="Unassembled WGS sequence"/>
</dbReference>
<dbReference type="EMBL" id="JACIGE010000014">
    <property type="protein sequence ID" value="MBB4248831.1"/>
    <property type="molecule type" value="Genomic_DNA"/>
</dbReference>
<keyword evidence="3" id="KW-1185">Reference proteome</keyword>
<sequence length="185" mass="20645">MKSLRSMIAAGVLVPLLLGGLAGCAGTTVDQYRAQQPTLDLRQYFNGTIDGWGMFQDRGGEVKKRFHVVIDAKWEKKDGVDVGTLDEHFTWSDGTTSQRVWTITRQADGRYSGSAGDVVGAADGEAAGNALRWRYVLALPVDGKVWNVDFDDWMYQMDDKVMLNRSEMRKFGIRLGEVTLSFSKR</sequence>
<comment type="caution">
    <text evidence="2">The sequence shown here is derived from an EMBL/GenBank/DDBJ whole genome shotgun (WGS) entry which is preliminary data.</text>
</comment>
<proteinExistence type="predicted"/>
<name>A0A840GBH8_RHOTE</name>
<dbReference type="InterPro" id="IPR024409">
    <property type="entry name" value="DUF3833"/>
</dbReference>
<reference evidence="2 3" key="1">
    <citation type="submission" date="2020-08" db="EMBL/GenBank/DDBJ databases">
        <title>Genome sequencing of Purple Non-Sulfur Bacteria from various extreme environments.</title>
        <authorList>
            <person name="Mayer M."/>
        </authorList>
    </citation>
    <scope>NUCLEOTIDE SEQUENCE [LARGE SCALE GENOMIC DNA]</scope>
    <source>
        <strain evidence="2 3">2761</strain>
    </source>
</reference>
<organism evidence="2 3">
    <name type="scientific">Rhodocyclus tenuis</name>
    <name type="common">Rhodospirillum tenue</name>
    <dbReference type="NCBI Taxonomy" id="1066"/>
    <lineage>
        <taxon>Bacteria</taxon>
        <taxon>Pseudomonadati</taxon>
        <taxon>Pseudomonadota</taxon>
        <taxon>Betaproteobacteria</taxon>
        <taxon>Rhodocyclales</taxon>
        <taxon>Rhodocyclaceae</taxon>
        <taxon>Rhodocyclus</taxon>
    </lineage>
</organism>
<dbReference type="AlphaFoldDB" id="A0A840GBH8"/>
<evidence type="ECO:0000256" key="1">
    <source>
        <dbReference type="SAM" id="SignalP"/>
    </source>
</evidence>
<keyword evidence="1" id="KW-0732">Signal</keyword>
<accession>A0A840GBH8</accession>
<dbReference type="RefSeq" id="WP_184415257.1">
    <property type="nucleotide sequence ID" value="NZ_JACIGE010000014.1"/>
</dbReference>
<feature type="signal peptide" evidence="1">
    <location>
        <begin position="1"/>
        <end position="25"/>
    </location>
</feature>
<dbReference type="Pfam" id="PF12915">
    <property type="entry name" value="DUF3833"/>
    <property type="match status" value="1"/>
</dbReference>
<evidence type="ECO:0000313" key="3">
    <source>
        <dbReference type="Proteomes" id="UP000587070"/>
    </source>
</evidence>